<feature type="region of interest" description="Disordered" evidence="10">
    <location>
        <begin position="68"/>
        <end position="114"/>
    </location>
</feature>
<dbReference type="OrthoDB" id="9984778at2759"/>
<dbReference type="CDD" id="cd16461">
    <property type="entry name" value="RING-H2_EL5-like"/>
    <property type="match status" value="1"/>
</dbReference>
<keyword evidence="5" id="KW-0479">Metal-binding</keyword>
<dbReference type="Gene3D" id="3.30.40.10">
    <property type="entry name" value="Zinc/RING finger domain, C3HC4 (zinc finger)"/>
    <property type="match status" value="2"/>
</dbReference>
<dbReference type="SMART" id="SM00184">
    <property type="entry name" value="RING"/>
    <property type="match status" value="1"/>
</dbReference>
<proteinExistence type="predicted"/>
<keyword evidence="8" id="KW-0862">Zinc</keyword>
<comment type="caution">
    <text evidence="12">The sequence shown here is derived from an EMBL/GenBank/DDBJ whole genome shotgun (WGS) entry which is preliminary data.</text>
</comment>
<dbReference type="AlphaFoldDB" id="A0A1E5VKA8"/>
<organism evidence="12 13">
    <name type="scientific">Dichanthelium oligosanthes</name>
    <dbReference type="NCBI Taxonomy" id="888268"/>
    <lineage>
        <taxon>Eukaryota</taxon>
        <taxon>Viridiplantae</taxon>
        <taxon>Streptophyta</taxon>
        <taxon>Embryophyta</taxon>
        <taxon>Tracheophyta</taxon>
        <taxon>Spermatophyta</taxon>
        <taxon>Magnoliopsida</taxon>
        <taxon>Liliopsida</taxon>
        <taxon>Poales</taxon>
        <taxon>Poaceae</taxon>
        <taxon>PACMAD clade</taxon>
        <taxon>Panicoideae</taxon>
        <taxon>Panicodae</taxon>
        <taxon>Paniceae</taxon>
        <taxon>Dichantheliinae</taxon>
        <taxon>Dichanthelium</taxon>
    </lineage>
</organism>
<keyword evidence="13" id="KW-1185">Reference proteome</keyword>
<evidence type="ECO:0000256" key="10">
    <source>
        <dbReference type="SAM" id="MobiDB-lite"/>
    </source>
</evidence>
<dbReference type="PANTHER" id="PTHR46913">
    <property type="entry name" value="RING-H2 FINGER PROTEIN ATL16"/>
    <property type="match status" value="1"/>
</dbReference>
<dbReference type="GO" id="GO:0008270">
    <property type="term" value="F:zinc ion binding"/>
    <property type="evidence" value="ECO:0007669"/>
    <property type="project" value="UniProtKB-KW"/>
</dbReference>
<dbReference type="SUPFAM" id="SSF57850">
    <property type="entry name" value="RING/U-box"/>
    <property type="match status" value="2"/>
</dbReference>
<evidence type="ECO:0000256" key="6">
    <source>
        <dbReference type="ARBA" id="ARBA00022771"/>
    </source>
</evidence>
<evidence type="ECO:0000256" key="3">
    <source>
        <dbReference type="ARBA" id="ARBA00012483"/>
    </source>
</evidence>
<evidence type="ECO:0000256" key="5">
    <source>
        <dbReference type="ARBA" id="ARBA00022723"/>
    </source>
</evidence>
<name>A0A1E5VKA8_9POAL</name>
<keyword evidence="6 9" id="KW-0863">Zinc-finger</keyword>
<dbReference type="EMBL" id="LWDX02036992">
    <property type="protein sequence ID" value="OEL25571.1"/>
    <property type="molecule type" value="Genomic_DNA"/>
</dbReference>
<evidence type="ECO:0000313" key="13">
    <source>
        <dbReference type="Proteomes" id="UP000095767"/>
    </source>
</evidence>
<comment type="catalytic activity">
    <reaction evidence="1">
        <text>S-ubiquitinyl-[E2 ubiquitin-conjugating enzyme]-L-cysteine + [acceptor protein]-L-lysine = [E2 ubiquitin-conjugating enzyme]-L-cysteine + N(6)-ubiquitinyl-[acceptor protein]-L-lysine.</text>
        <dbReference type="EC" id="2.3.2.27"/>
    </reaction>
</comment>
<sequence>MYDAKKRGAGAVDDGDSSCAVCLAEFRDGETLRLLPRCGHAFHRGCIDTWLHTHVNCPLCCAPTLLPPPPIPTPRRARPRPRQGMSQREILAPSVAFKPRRPQAPANRSAPSSGPHRWWRYCGGHGRTSRSGRGRGRAAGLRAGAVAGAMAVAWTSDGASLVGTSDEEDEEADAGVHHVWYIRTKGLDERAIAAITAVVYDAKKCGAGAVDDGDSSGAVCLAEFRDGETLRLLPRCGHAFHR</sequence>
<evidence type="ECO:0000256" key="1">
    <source>
        <dbReference type="ARBA" id="ARBA00000900"/>
    </source>
</evidence>
<dbReference type="UniPathway" id="UPA00143"/>
<dbReference type="Pfam" id="PF17123">
    <property type="entry name" value="zf-RING_11"/>
    <property type="match status" value="1"/>
</dbReference>
<keyword evidence="4" id="KW-0808">Transferase</keyword>
<evidence type="ECO:0000256" key="4">
    <source>
        <dbReference type="ARBA" id="ARBA00022679"/>
    </source>
</evidence>
<evidence type="ECO:0000313" key="12">
    <source>
        <dbReference type="EMBL" id="OEL25571.1"/>
    </source>
</evidence>
<dbReference type="STRING" id="888268.A0A1E5VKA8"/>
<evidence type="ECO:0000256" key="8">
    <source>
        <dbReference type="ARBA" id="ARBA00022833"/>
    </source>
</evidence>
<dbReference type="EC" id="2.3.2.27" evidence="3"/>
<feature type="domain" description="RING-type" evidence="11">
    <location>
        <begin position="19"/>
        <end position="60"/>
    </location>
</feature>
<accession>A0A1E5VKA8</accession>
<keyword evidence="7" id="KW-0833">Ubl conjugation pathway</keyword>
<dbReference type="PANTHER" id="PTHR46913:SF19">
    <property type="entry name" value="RING-TYPE E3 UBIQUITIN TRANSFERASE"/>
    <property type="match status" value="1"/>
</dbReference>
<comment type="pathway">
    <text evidence="2">Protein modification; protein ubiquitination.</text>
</comment>
<dbReference type="InterPro" id="IPR001841">
    <property type="entry name" value="Znf_RING"/>
</dbReference>
<dbReference type="InterPro" id="IPR044600">
    <property type="entry name" value="ATL1/ATL16-like"/>
</dbReference>
<dbReference type="InterPro" id="IPR013083">
    <property type="entry name" value="Znf_RING/FYVE/PHD"/>
</dbReference>
<feature type="non-terminal residue" evidence="12">
    <location>
        <position position="242"/>
    </location>
</feature>
<evidence type="ECO:0000256" key="7">
    <source>
        <dbReference type="ARBA" id="ARBA00022786"/>
    </source>
</evidence>
<dbReference type="PROSITE" id="PS50089">
    <property type="entry name" value="ZF_RING_2"/>
    <property type="match status" value="1"/>
</dbReference>
<evidence type="ECO:0000256" key="2">
    <source>
        <dbReference type="ARBA" id="ARBA00004906"/>
    </source>
</evidence>
<dbReference type="Proteomes" id="UP000095767">
    <property type="component" value="Unassembled WGS sequence"/>
</dbReference>
<dbReference type="GO" id="GO:0016567">
    <property type="term" value="P:protein ubiquitination"/>
    <property type="evidence" value="ECO:0007669"/>
    <property type="project" value="UniProtKB-UniPathway"/>
</dbReference>
<evidence type="ECO:0000259" key="11">
    <source>
        <dbReference type="PROSITE" id="PS50089"/>
    </source>
</evidence>
<dbReference type="Pfam" id="PF13639">
    <property type="entry name" value="zf-RING_2"/>
    <property type="match status" value="1"/>
</dbReference>
<protein>
    <recommendedName>
        <fullName evidence="3">RING-type E3 ubiquitin transferase</fullName>
        <ecNumber evidence="3">2.3.2.27</ecNumber>
    </recommendedName>
</protein>
<evidence type="ECO:0000256" key="9">
    <source>
        <dbReference type="PROSITE-ProRule" id="PRU00175"/>
    </source>
</evidence>
<dbReference type="GO" id="GO:0061630">
    <property type="term" value="F:ubiquitin protein ligase activity"/>
    <property type="evidence" value="ECO:0007669"/>
    <property type="project" value="UniProtKB-EC"/>
</dbReference>
<reference evidence="12 13" key="1">
    <citation type="submission" date="2016-09" db="EMBL/GenBank/DDBJ databases">
        <title>The draft genome of Dichanthelium oligosanthes: A C3 panicoid grass species.</title>
        <authorList>
            <person name="Studer A.J."/>
            <person name="Schnable J.C."/>
            <person name="Brutnell T.P."/>
        </authorList>
    </citation>
    <scope>NUCLEOTIDE SEQUENCE [LARGE SCALE GENOMIC DNA]</scope>
    <source>
        <strain evidence="13">cv. Kellogg 1175</strain>
        <tissue evidence="12">Leaf</tissue>
    </source>
</reference>
<gene>
    <name evidence="12" type="ORF">BAE44_0013410</name>
</gene>